<proteinExistence type="predicted"/>
<dbReference type="InParanoid" id="A0A061A9R9"/>
<sequence length="219" mass="25548">MIGEVLLEVIVRYPKLLLEPEMKNITFLLKELIIMEIVCLEGDQISSKEIQDVYEDLISNVEIPIELMEESKSAKGKSKLKVLLNNILSSNLSNSNSLMNRKEIKVEKVESKYFFSASSEIMKDIDELFKNDDEIVDMFKMGVFLEKYKYIPLLLKFLNIKTDYCQHNSNHIHRKAIFPVFKNIKDKTRSSIVNILFICDKCIVNLVESTVYKFEERGY</sequence>
<evidence type="ECO:0000313" key="1">
    <source>
        <dbReference type="EMBL" id="CDR30650.1"/>
    </source>
</evidence>
<dbReference type="STRING" id="35623.Aocu_05770"/>
<dbReference type="RefSeq" id="WP_045749175.1">
    <property type="nucleotide sequence ID" value="NZ_FUZK01000001.1"/>
</dbReference>
<accession>A0A061A9R9</accession>
<dbReference type="EMBL" id="LK028559">
    <property type="protein sequence ID" value="CDR30650.1"/>
    <property type="molecule type" value="Genomic_DNA"/>
</dbReference>
<name>A0A061A9R9_9MOLU</name>
<dbReference type="AlphaFoldDB" id="A0A061A9R9"/>
<gene>
    <name evidence="1" type="ORF">Aocu_05770</name>
</gene>
<keyword evidence="2" id="KW-1185">Reference proteome</keyword>
<dbReference type="PATRIC" id="fig|35623.3.peg.577"/>
<protein>
    <submittedName>
        <fullName evidence="1">Uncharacterized protein</fullName>
    </submittedName>
</protein>
<organism evidence="1 2">
    <name type="scientific">Acholeplasma oculi</name>
    <dbReference type="NCBI Taxonomy" id="35623"/>
    <lineage>
        <taxon>Bacteria</taxon>
        <taxon>Bacillati</taxon>
        <taxon>Mycoplasmatota</taxon>
        <taxon>Mollicutes</taxon>
        <taxon>Acholeplasmatales</taxon>
        <taxon>Acholeplasmataceae</taxon>
        <taxon>Acholeplasma</taxon>
    </lineage>
</organism>
<dbReference type="HOGENOM" id="CLU_1259178_0_0_14"/>
<dbReference type="Proteomes" id="UP000032434">
    <property type="component" value="Chromosome 1"/>
</dbReference>
<evidence type="ECO:0000313" key="2">
    <source>
        <dbReference type="Proteomes" id="UP000032434"/>
    </source>
</evidence>
<dbReference type="KEGG" id="aoc:Aocu_05770"/>
<reference evidence="2" key="1">
    <citation type="submission" date="2014-05" db="EMBL/GenBank/DDBJ databases">
        <authorList>
            <person name="Kube M."/>
        </authorList>
    </citation>
    <scope>NUCLEOTIDE SEQUENCE [LARGE SCALE GENOMIC DNA]</scope>
</reference>